<feature type="region of interest" description="Disordered" evidence="1">
    <location>
        <begin position="53"/>
        <end position="77"/>
    </location>
</feature>
<feature type="transmembrane region" description="Helical" evidence="2">
    <location>
        <begin position="25"/>
        <end position="44"/>
    </location>
</feature>
<proteinExistence type="predicted"/>
<dbReference type="Pfam" id="PF09527">
    <property type="entry name" value="ATPase_gene1"/>
    <property type="match status" value="1"/>
</dbReference>
<evidence type="ECO:0000256" key="1">
    <source>
        <dbReference type="SAM" id="MobiDB-lite"/>
    </source>
</evidence>
<dbReference type="InterPro" id="IPR032820">
    <property type="entry name" value="ATPase_put"/>
</dbReference>
<comment type="caution">
    <text evidence="3">The sequence shown here is derived from an EMBL/GenBank/DDBJ whole genome shotgun (WGS) entry which is preliminary data.</text>
</comment>
<name>A0ABR7GHD5_9FIRM</name>
<keyword evidence="2" id="KW-1133">Transmembrane helix</keyword>
<dbReference type="EMBL" id="JACOPG010000002">
    <property type="protein sequence ID" value="MBC5686286.1"/>
    <property type="molecule type" value="Genomic_DNA"/>
</dbReference>
<reference evidence="3 4" key="1">
    <citation type="submission" date="2020-08" db="EMBL/GenBank/DDBJ databases">
        <title>Genome public.</title>
        <authorList>
            <person name="Liu C."/>
            <person name="Sun Q."/>
        </authorList>
    </citation>
    <scope>NUCLEOTIDE SEQUENCE [LARGE SCALE GENOMIC DNA]</scope>
    <source>
        <strain evidence="3 4">NSJ-9</strain>
    </source>
</reference>
<sequence>MLVPILLCAIGGAWLDHKLGTRWISVLGFILGAIAGFQNVYRLVKKYLKDTKSPGQLQREKEEQEKASYDQSIKETE</sequence>
<dbReference type="Proteomes" id="UP000643810">
    <property type="component" value="Unassembled WGS sequence"/>
</dbReference>
<keyword evidence="2" id="KW-0812">Transmembrane</keyword>
<evidence type="ECO:0000313" key="3">
    <source>
        <dbReference type="EMBL" id="MBC5686286.1"/>
    </source>
</evidence>
<keyword evidence="2" id="KW-0472">Membrane</keyword>
<accession>A0ABR7GHD5</accession>
<protein>
    <submittedName>
        <fullName evidence="3">AtpZ/AtpI family protein</fullName>
    </submittedName>
</protein>
<keyword evidence="4" id="KW-1185">Reference proteome</keyword>
<organism evidence="3 4">
    <name type="scientific">Roseburia lenta</name>
    <dbReference type="NCBI Taxonomy" id="2763061"/>
    <lineage>
        <taxon>Bacteria</taxon>
        <taxon>Bacillati</taxon>
        <taxon>Bacillota</taxon>
        <taxon>Clostridia</taxon>
        <taxon>Lachnospirales</taxon>
        <taxon>Lachnospiraceae</taxon>
        <taxon>Roseburia</taxon>
    </lineage>
</organism>
<evidence type="ECO:0000256" key="2">
    <source>
        <dbReference type="SAM" id="Phobius"/>
    </source>
</evidence>
<gene>
    <name evidence="3" type="ORF">H8R94_06645</name>
</gene>
<evidence type="ECO:0000313" key="4">
    <source>
        <dbReference type="Proteomes" id="UP000643810"/>
    </source>
</evidence>